<comment type="caution">
    <text evidence="2">The sequence shown here is derived from an EMBL/GenBank/DDBJ whole genome shotgun (WGS) entry which is preliminary data.</text>
</comment>
<name>A0A1C7LX87_GRIFR</name>
<dbReference type="GO" id="GO:0008840">
    <property type="term" value="F:4-hydroxy-tetrahydrodipicolinate synthase activity"/>
    <property type="evidence" value="ECO:0007669"/>
    <property type="project" value="TreeGrafter"/>
</dbReference>
<keyword evidence="1" id="KW-0456">Lyase</keyword>
<dbReference type="InterPro" id="IPR013785">
    <property type="entry name" value="Aldolase_TIM"/>
</dbReference>
<keyword evidence="3" id="KW-1185">Reference proteome</keyword>
<organism evidence="2 3">
    <name type="scientific">Grifola frondosa</name>
    <name type="common">Maitake</name>
    <name type="synonym">Polyporus frondosus</name>
    <dbReference type="NCBI Taxonomy" id="5627"/>
    <lineage>
        <taxon>Eukaryota</taxon>
        <taxon>Fungi</taxon>
        <taxon>Dikarya</taxon>
        <taxon>Basidiomycota</taxon>
        <taxon>Agaricomycotina</taxon>
        <taxon>Agaricomycetes</taxon>
        <taxon>Polyporales</taxon>
        <taxon>Grifolaceae</taxon>
        <taxon>Grifola</taxon>
    </lineage>
</organism>
<protein>
    <submittedName>
        <fullName evidence="2">L-threo-3-deoxy-hexylosonate aldolase</fullName>
    </submittedName>
</protein>
<evidence type="ECO:0000256" key="1">
    <source>
        <dbReference type="ARBA" id="ARBA00023239"/>
    </source>
</evidence>
<dbReference type="EMBL" id="LUGG01000018">
    <property type="protein sequence ID" value="OBZ69138.1"/>
    <property type="molecule type" value="Genomic_DNA"/>
</dbReference>
<dbReference type="SMART" id="SM01130">
    <property type="entry name" value="DHDPS"/>
    <property type="match status" value="1"/>
</dbReference>
<dbReference type="Proteomes" id="UP000092993">
    <property type="component" value="Unassembled WGS sequence"/>
</dbReference>
<dbReference type="STRING" id="5627.A0A1C7LX87"/>
<sequence>ASCTQVSPHSTLCTMSTNNQVVVRPLKAGIYCPVATFFSAQSEDLDLTSFQVHVVHVAKAGVAPLVAGSMGEAIHLSHAERTALIKAARQALDGAGFETVPVIAGTGTGSTRETLELCNLAAEAGADYAIVIISGYYAGVLASNTQALKDYWTEVSNKSPLPVIIYNYPGAAGGIDLDSDIITDLATNCSNLAGVKLTCGNVGKLTRICSVVSDPAWIAAHPRKNPNAPFRVFGGFVDFVIPSTFVNGDGAIAGLVNVAPYATAKLFELSEAAKKDLTYLPEAQRLQGIVAQADYTIGKAAIAGAKYILEKMQGYGGNCRRPLPPMDAAAAKALWEHPHTQALVAEEKKLNGQN</sequence>
<evidence type="ECO:0000313" key="2">
    <source>
        <dbReference type="EMBL" id="OBZ69138.1"/>
    </source>
</evidence>
<dbReference type="Pfam" id="PF00701">
    <property type="entry name" value="DHDPS"/>
    <property type="match status" value="1"/>
</dbReference>
<evidence type="ECO:0000313" key="3">
    <source>
        <dbReference type="Proteomes" id="UP000092993"/>
    </source>
</evidence>
<accession>A0A1C7LX87</accession>
<dbReference type="OrthoDB" id="191315at2759"/>
<gene>
    <name evidence="2" type="primary">gaaC_2</name>
    <name evidence="2" type="ORF">A0H81_10891</name>
</gene>
<dbReference type="AlphaFoldDB" id="A0A1C7LX87"/>
<dbReference type="InterPro" id="IPR002220">
    <property type="entry name" value="DapA-like"/>
</dbReference>
<feature type="non-terminal residue" evidence="2">
    <location>
        <position position="1"/>
    </location>
</feature>
<reference evidence="2 3" key="1">
    <citation type="submission" date="2016-03" db="EMBL/GenBank/DDBJ databases">
        <title>Whole genome sequencing of Grifola frondosa 9006-11.</title>
        <authorList>
            <person name="Min B."/>
            <person name="Park H."/>
            <person name="Kim J.-G."/>
            <person name="Cho H."/>
            <person name="Oh Y.-L."/>
            <person name="Kong W.-S."/>
            <person name="Choi I.-G."/>
        </authorList>
    </citation>
    <scope>NUCLEOTIDE SEQUENCE [LARGE SCALE GENOMIC DNA]</scope>
    <source>
        <strain evidence="2 3">9006-11</strain>
    </source>
</reference>
<dbReference type="PANTHER" id="PTHR12128">
    <property type="entry name" value="DIHYDRODIPICOLINATE SYNTHASE"/>
    <property type="match status" value="1"/>
</dbReference>
<dbReference type="OMA" id="FETHVIF"/>
<dbReference type="CDD" id="cd00408">
    <property type="entry name" value="DHDPS-like"/>
    <property type="match status" value="1"/>
</dbReference>
<dbReference type="Gene3D" id="3.20.20.70">
    <property type="entry name" value="Aldolase class I"/>
    <property type="match status" value="1"/>
</dbReference>
<dbReference type="PANTHER" id="PTHR12128:SF66">
    <property type="entry name" value="4-HYDROXY-2-OXOGLUTARATE ALDOLASE, MITOCHONDRIAL"/>
    <property type="match status" value="1"/>
</dbReference>
<dbReference type="PRINTS" id="PR00146">
    <property type="entry name" value="DHPICSNTHASE"/>
</dbReference>
<proteinExistence type="predicted"/>
<dbReference type="SUPFAM" id="SSF51569">
    <property type="entry name" value="Aldolase"/>
    <property type="match status" value="1"/>
</dbReference>